<comment type="caution">
    <text evidence="3">The sequence shown here is derived from an EMBL/GenBank/DDBJ whole genome shotgun (WGS) entry which is preliminary data.</text>
</comment>
<dbReference type="EMBL" id="BRVO01000002">
    <property type="protein sequence ID" value="GLB49959.1"/>
    <property type="molecule type" value="Genomic_DNA"/>
</dbReference>
<name>A0ABQ5MKQ6_9FLAO</name>
<dbReference type="InterPro" id="IPR002201">
    <property type="entry name" value="Glyco_trans_9"/>
</dbReference>
<keyword evidence="1" id="KW-0328">Glycosyltransferase</keyword>
<dbReference type="InterPro" id="IPR051199">
    <property type="entry name" value="LPS_LOS_Heptosyltrfase"/>
</dbReference>
<evidence type="ECO:0000256" key="2">
    <source>
        <dbReference type="ARBA" id="ARBA00022679"/>
    </source>
</evidence>
<protein>
    <recommendedName>
        <fullName evidence="5">Glycosyltransferase</fullName>
    </recommendedName>
</protein>
<evidence type="ECO:0000256" key="1">
    <source>
        <dbReference type="ARBA" id="ARBA00022676"/>
    </source>
</evidence>
<dbReference type="PANTHER" id="PTHR30160:SF7">
    <property type="entry name" value="ADP-HEPTOSE--LPS HEPTOSYLTRANSFERASE 2"/>
    <property type="match status" value="1"/>
</dbReference>
<proteinExistence type="predicted"/>
<keyword evidence="4" id="KW-1185">Reference proteome</keyword>
<dbReference type="PANTHER" id="PTHR30160">
    <property type="entry name" value="TETRAACYLDISACCHARIDE 4'-KINASE-RELATED"/>
    <property type="match status" value="1"/>
</dbReference>
<evidence type="ECO:0000313" key="3">
    <source>
        <dbReference type="EMBL" id="GLB49959.1"/>
    </source>
</evidence>
<keyword evidence="2" id="KW-0808">Transferase</keyword>
<dbReference type="Gene3D" id="3.40.50.2000">
    <property type="entry name" value="Glycogen Phosphorylase B"/>
    <property type="match status" value="2"/>
</dbReference>
<sequence length="325" mass="37245">MYPKASIDYVANENTLAVLENHPHINTVIVFKKEYRKNKSAFYKFLKDIKRKEYNAVIDAYGKLESNLISLFANSNLKISYTKTYTSWIYNQTFHTHDDPDPKMTLAIKNRVTLLTPFNIPEEKLILSPTIHLTTEEKVEAKTFLKNKGIGENEEIIMIGVLGSSDIKTYPAKYMALVIDSIVETRKVTILFNYIPSQEKKAREIYNLCKPETQQHIKFDVFSNSLRGFLGLLSQCKAIIGNEGGAINMAKALKVPTYAIFAPFTGKAGWFIEENKHQAVHLKDFKAETLQGLKRKEIIESIDTFYTAFEPKLFKNHLIDFLKSL</sequence>
<dbReference type="Proteomes" id="UP001143543">
    <property type="component" value="Unassembled WGS sequence"/>
</dbReference>
<dbReference type="SUPFAM" id="SSF53756">
    <property type="entry name" value="UDP-Glycosyltransferase/glycogen phosphorylase"/>
    <property type="match status" value="1"/>
</dbReference>
<accession>A0ABQ5MKQ6</accession>
<evidence type="ECO:0008006" key="5">
    <source>
        <dbReference type="Google" id="ProtNLM"/>
    </source>
</evidence>
<gene>
    <name evidence="3" type="ORF">Y10_23270</name>
</gene>
<dbReference type="Pfam" id="PF01075">
    <property type="entry name" value="Glyco_transf_9"/>
    <property type="match status" value="1"/>
</dbReference>
<organism evidence="3 4">
    <name type="scientific">Neptunitalea lumnitzerae</name>
    <dbReference type="NCBI Taxonomy" id="2965509"/>
    <lineage>
        <taxon>Bacteria</taxon>
        <taxon>Pseudomonadati</taxon>
        <taxon>Bacteroidota</taxon>
        <taxon>Flavobacteriia</taxon>
        <taxon>Flavobacteriales</taxon>
        <taxon>Flavobacteriaceae</taxon>
        <taxon>Neptunitalea</taxon>
    </lineage>
</organism>
<evidence type="ECO:0000313" key="4">
    <source>
        <dbReference type="Proteomes" id="UP001143543"/>
    </source>
</evidence>
<dbReference type="CDD" id="cd03789">
    <property type="entry name" value="GT9_LPS_heptosyltransferase"/>
    <property type="match status" value="1"/>
</dbReference>
<reference evidence="3" key="1">
    <citation type="submission" date="2022-07" db="EMBL/GenBank/DDBJ databases">
        <title>Taxonomy of Novel Oxalotrophic and Methylotrophic Bacteria.</title>
        <authorList>
            <person name="Sahin N."/>
            <person name="Tani A."/>
        </authorList>
    </citation>
    <scope>NUCLEOTIDE SEQUENCE</scope>
    <source>
        <strain evidence="3">Y10</strain>
    </source>
</reference>